<dbReference type="AlphaFoldDB" id="A0A3E4QT11"/>
<name>A0A3E4QT11_9ACTN</name>
<reference evidence="2 3" key="1">
    <citation type="submission" date="2018-08" db="EMBL/GenBank/DDBJ databases">
        <title>A genome reference for cultivated species of the human gut microbiota.</title>
        <authorList>
            <person name="Zou Y."/>
            <person name="Xue W."/>
            <person name="Luo G."/>
        </authorList>
    </citation>
    <scope>NUCLEOTIDE SEQUENCE [LARGE SCALE GENOMIC DNA]</scope>
    <source>
        <strain evidence="2 3">TF08-14</strain>
    </source>
</reference>
<dbReference type="Proteomes" id="UP000260943">
    <property type="component" value="Unassembled WGS sequence"/>
</dbReference>
<evidence type="ECO:0000313" key="2">
    <source>
        <dbReference type="EMBL" id="RGL10211.1"/>
    </source>
</evidence>
<sequence length="147" mass="17037">MPKERLTEDLLARLLNSKSPEDYLSQGETIDRELPDYLFALLDAKGMNRSQVARISSINTTFLYNIFEGKSKPKRDNALMLAFALGCDLRQTQRLLRLADVAELWPKVRRDAIIIWCIERGYTREECDDGLYRLKERAILKVTGDLR</sequence>
<comment type="caution">
    <text evidence="2">The sequence shown here is derived from an EMBL/GenBank/DDBJ whole genome shotgun (WGS) entry which is preliminary data.</text>
</comment>
<dbReference type="EMBL" id="QSRJ01000006">
    <property type="protein sequence ID" value="RGL10211.1"/>
    <property type="molecule type" value="Genomic_DNA"/>
</dbReference>
<feature type="domain" description="HTH cro/C1-type" evidence="1">
    <location>
        <begin position="37"/>
        <end position="92"/>
    </location>
</feature>
<accession>A0A3E4QT11</accession>
<dbReference type="CDD" id="cd00093">
    <property type="entry name" value="HTH_XRE"/>
    <property type="match status" value="1"/>
</dbReference>
<organism evidence="2 3">
    <name type="scientific">Collinsella tanakaei</name>
    <dbReference type="NCBI Taxonomy" id="626935"/>
    <lineage>
        <taxon>Bacteria</taxon>
        <taxon>Bacillati</taxon>
        <taxon>Actinomycetota</taxon>
        <taxon>Coriobacteriia</taxon>
        <taxon>Coriobacteriales</taxon>
        <taxon>Coriobacteriaceae</taxon>
        <taxon>Collinsella</taxon>
    </lineage>
</organism>
<evidence type="ECO:0000313" key="3">
    <source>
        <dbReference type="Proteomes" id="UP000260943"/>
    </source>
</evidence>
<evidence type="ECO:0000259" key="1">
    <source>
        <dbReference type="SMART" id="SM00530"/>
    </source>
</evidence>
<gene>
    <name evidence="2" type="ORF">DXC81_06020</name>
</gene>
<dbReference type="SUPFAM" id="SSF47413">
    <property type="entry name" value="lambda repressor-like DNA-binding domains"/>
    <property type="match status" value="1"/>
</dbReference>
<protein>
    <submittedName>
        <fullName evidence="2">XRE family transcriptional regulator</fullName>
    </submittedName>
</protein>
<proteinExistence type="predicted"/>
<dbReference type="SMART" id="SM00530">
    <property type="entry name" value="HTH_XRE"/>
    <property type="match status" value="1"/>
</dbReference>
<dbReference type="GO" id="GO:0003677">
    <property type="term" value="F:DNA binding"/>
    <property type="evidence" value="ECO:0007669"/>
    <property type="project" value="InterPro"/>
</dbReference>
<dbReference type="InterPro" id="IPR010982">
    <property type="entry name" value="Lambda_DNA-bd_dom_sf"/>
</dbReference>
<dbReference type="InterPro" id="IPR001387">
    <property type="entry name" value="Cro/C1-type_HTH"/>
</dbReference>